<comment type="catalytic activity">
    <reaction evidence="1">
        <text>10-formyldihydrofolate + 5-amino-1-(5-phospho-beta-D-ribosyl)imidazole-4-carboxamide = 5-formamido-1-(5-phospho-D-ribosyl)imidazole-4-carboxamide + 7,8-dihydrofolate</text>
        <dbReference type="Rhea" id="RHEA:59144"/>
        <dbReference type="ChEBI" id="CHEBI:57451"/>
        <dbReference type="ChEBI" id="CHEBI:57452"/>
        <dbReference type="ChEBI" id="CHEBI:58467"/>
        <dbReference type="ChEBI" id="CHEBI:58475"/>
    </reaction>
    <physiologicalReaction direction="left-to-right" evidence="1">
        <dbReference type="Rhea" id="RHEA:59145"/>
    </physiologicalReaction>
</comment>
<gene>
    <name evidence="18" type="ORF">RN001_001087</name>
</gene>
<comment type="catalytic activity">
    <reaction evidence="15">
        <text>IMP + H2O = 5-formamido-1-(5-phospho-D-ribosyl)imidazole-4-carboxamide</text>
        <dbReference type="Rhea" id="RHEA:18445"/>
        <dbReference type="ChEBI" id="CHEBI:15377"/>
        <dbReference type="ChEBI" id="CHEBI:58053"/>
        <dbReference type="ChEBI" id="CHEBI:58467"/>
        <dbReference type="EC" id="3.5.4.10"/>
    </reaction>
    <physiologicalReaction direction="right-to-left" evidence="15">
        <dbReference type="Rhea" id="RHEA:18447"/>
    </physiologicalReaction>
</comment>
<feature type="compositionally biased region" description="Basic residues" evidence="16">
    <location>
        <begin position="427"/>
        <end position="436"/>
    </location>
</feature>
<dbReference type="EC" id="2.1.2.3" evidence="5"/>
<evidence type="ECO:0000256" key="5">
    <source>
        <dbReference type="ARBA" id="ARBA00012253"/>
    </source>
</evidence>
<dbReference type="InterPro" id="IPR002695">
    <property type="entry name" value="PurH-like"/>
</dbReference>
<evidence type="ECO:0000256" key="10">
    <source>
        <dbReference type="ARBA" id="ARBA00022801"/>
    </source>
</evidence>
<evidence type="ECO:0000256" key="7">
    <source>
        <dbReference type="ARBA" id="ARBA00017905"/>
    </source>
</evidence>
<keyword evidence="19" id="KW-1185">Reference proteome</keyword>
<dbReference type="Pfam" id="PF01808">
    <property type="entry name" value="AICARFT_IMPCHas"/>
    <property type="match status" value="1"/>
</dbReference>
<dbReference type="Gene3D" id="3.40.50.1380">
    <property type="entry name" value="Methylglyoxal synthase-like domain"/>
    <property type="match status" value="1"/>
</dbReference>
<dbReference type="AlphaFoldDB" id="A0AAN7PKV0"/>
<dbReference type="EC" id="3.5.4.10" evidence="6"/>
<proteinExistence type="inferred from homology"/>
<accession>A0AAN7PKV0</accession>
<evidence type="ECO:0000259" key="17">
    <source>
        <dbReference type="SMART" id="SM00851"/>
    </source>
</evidence>
<comment type="caution">
    <text evidence="18">The sequence shown here is derived from an EMBL/GenBank/DDBJ whole genome shotgun (WGS) entry which is preliminary data.</text>
</comment>
<reference evidence="19" key="1">
    <citation type="submission" date="2023-01" db="EMBL/GenBank/DDBJ databases">
        <title>Key to firefly adult light organ development and bioluminescence: homeobox transcription factors regulate luciferase expression and transportation to peroxisome.</title>
        <authorList>
            <person name="Fu X."/>
        </authorList>
    </citation>
    <scope>NUCLEOTIDE SEQUENCE [LARGE SCALE GENOMIC DNA]</scope>
</reference>
<keyword evidence="11" id="KW-0511">Multifunctional enzyme</keyword>
<dbReference type="Gene3D" id="3.40.140.20">
    <property type="match status" value="1"/>
</dbReference>
<feature type="region of interest" description="Disordered" evidence="16">
    <location>
        <begin position="331"/>
        <end position="356"/>
    </location>
</feature>
<evidence type="ECO:0000256" key="14">
    <source>
        <dbReference type="ARBA" id="ARBA00047515"/>
    </source>
</evidence>
<evidence type="ECO:0000256" key="12">
    <source>
        <dbReference type="ARBA" id="ARBA00032307"/>
    </source>
</evidence>
<name>A0AAN7PKV0_9COLE</name>
<evidence type="ECO:0000256" key="16">
    <source>
        <dbReference type="SAM" id="MobiDB-lite"/>
    </source>
</evidence>
<evidence type="ECO:0000313" key="19">
    <source>
        <dbReference type="Proteomes" id="UP001353858"/>
    </source>
</evidence>
<dbReference type="InterPro" id="IPR036914">
    <property type="entry name" value="MGS-like_dom_sf"/>
</dbReference>
<evidence type="ECO:0000256" key="15">
    <source>
        <dbReference type="ARBA" id="ARBA00048341"/>
    </source>
</evidence>
<dbReference type="SUPFAM" id="SSF53927">
    <property type="entry name" value="Cytidine deaminase-like"/>
    <property type="match status" value="1"/>
</dbReference>
<dbReference type="GO" id="GO:0005829">
    <property type="term" value="C:cytosol"/>
    <property type="evidence" value="ECO:0007669"/>
    <property type="project" value="TreeGrafter"/>
</dbReference>
<dbReference type="GO" id="GO:0006189">
    <property type="term" value="P:'de novo' IMP biosynthetic process"/>
    <property type="evidence" value="ECO:0007669"/>
    <property type="project" value="TreeGrafter"/>
</dbReference>
<evidence type="ECO:0000256" key="2">
    <source>
        <dbReference type="ARBA" id="ARBA00004844"/>
    </source>
</evidence>
<feature type="region of interest" description="Disordered" evidence="16">
    <location>
        <begin position="423"/>
        <end position="442"/>
    </location>
</feature>
<dbReference type="SMART" id="SM00851">
    <property type="entry name" value="MGS"/>
    <property type="match status" value="1"/>
</dbReference>
<dbReference type="InterPro" id="IPR016193">
    <property type="entry name" value="Cytidine_deaminase-like"/>
</dbReference>
<dbReference type="SMART" id="SM00798">
    <property type="entry name" value="AICARFT_IMPCHas"/>
    <property type="match status" value="1"/>
</dbReference>
<evidence type="ECO:0000256" key="3">
    <source>
        <dbReference type="ARBA" id="ARBA00004954"/>
    </source>
</evidence>
<comment type="catalytic activity">
    <reaction evidence="14">
        <text>(6R)-10-formyltetrahydrofolate + 5-amino-1-(5-phospho-beta-D-ribosyl)imidazole-4-carboxamide = 5-formamido-1-(5-phospho-D-ribosyl)imidazole-4-carboxamide + (6S)-5,6,7,8-tetrahydrofolate</text>
        <dbReference type="Rhea" id="RHEA:22192"/>
        <dbReference type="ChEBI" id="CHEBI:57453"/>
        <dbReference type="ChEBI" id="CHEBI:58467"/>
        <dbReference type="ChEBI" id="CHEBI:58475"/>
        <dbReference type="ChEBI" id="CHEBI:195366"/>
        <dbReference type="EC" id="2.1.2.3"/>
    </reaction>
    <physiologicalReaction direction="left-to-right" evidence="14">
        <dbReference type="Rhea" id="RHEA:22193"/>
    </physiologicalReaction>
</comment>
<dbReference type="GO" id="GO:0003937">
    <property type="term" value="F:IMP cyclohydrolase activity"/>
    <property type="evidence" value="ECO:0007669"/>
    <property type="project" value="UniProtKB-EC"/>
</dbReference>
<dbReference type="PANTHER" id="PTHR11692">
    <property type="entry name" value="BIFUNCTIONAL PURINE BIOSYNTHESIS PROTEIN PURH"/>
    <property type="match status" value="1"/>
</dbReference>
<evidence type="ECO:0000256" key="13">
    <source>
        <dbReference type="ARBA" id="ARBA00046691"/>
    </source>
</evidence>
<dbReference type="InterPro" id="IPR024051">
    <property type="entry name" value="AICAR_Tfase_dup_dom_sf"/>
</dbReference>
<feature type="domain" description="MGS-like" evidence="17">
    <location>
        <begin position="115"/>
        <end position="192"/>
    </location>
</feature>
<evidence type="ECO:0000256" key="4">
    <source>
        <dbReference type="ARBA" id="ARBA00007667"/>
    </source>
</evidence>
<evidence type="ECO:0000256" key="9">
    <source>
        <dbReference type="ARBA" id="ARBA00022755"/>
    </source>
</evidence>
<dbReference type="Proteomes" id="UP001353858">
    <property type="component" value="Unassembled WGS sequence"/>
</dbReference>
<dbReference type="InterPro" id="IPR011607">
    <property type="entry name" value="MGS-like_dom"/>
</dbReference>
<evidence type="ECO:0000256" key="11">
    <source>
        <dbReference type="ARBA" id="ARBA00023268"/>
    </source>
</evidence>
<comment type="pathway">
    <text evidence="3">Purine metabolism; IMP biosynthesis via de novo pathway; 5-formamido-1-(5-phospho-D-ribosyl)imidazole-4-carboxamide from 5-amino-1-(5-phospho-D-ribosyl)imidazole-4-carboxamide (10-formyl THF route): step 1/1.</text>
</comment>
<comment type="subunit">
    <text evidence="13">Homodimer. Associates with internalized INSR complexes on Golgi/endosomal membranes. Interacts with INSR; ATIC together with PRKAA2/AMPK2 and HACD3/PTPLAD1 is proposed to be part of a signaling network regulating INSR autophosphorylation and endocytosis.</text>
</comment>
<protein>
    <recommendedName>
        <fullName evidence="7">Bifunctional purine biosynthesis protein ATIC</fullName>
        <ecNumber evidence="5">2.1.2.3</ecNumber>
        <ecNumber evidence="6">3.5.4.10</ecNumber>
    </recommendedName>
    <alternativeName>
        <fullName evidence="12">AICAR transformylase/inosine monophosphate cyclohydrolase</fullName>
    </alternativeName>
</protein>
<dbReference type="PANTHER" id="PTHR11692:SF0">
    <property type="entry name" value="BIFUNCTIONAL PURINE BIOSYNTHESIS PROTEIN ATIC"/>
    <property type="match status" value="1"/>
</dbReference>
<evidence type="ECO:0000256" key="1">
    <source>
        <dbReference type="ARBA" id="ARBA00000945"/>
    </source>
</evidence>
<comment type="similarity">
    <text evidence="4">Belongs to the PurH family.</text>
</comment>
<evidence type="ECO:0000313" key="18">
    <source>
        <dbReference type="EMBL" id="KAK4884816.1"/>
    </source>
</evidence>
<dbReference type="GO" id="GO:0004643">
    <property type="term" value="F:phosphoribosylaminoimidazolecarboxamide formyltransferase activity"/>
    <property type="evidence" value="ECO:0007669"/>
    <property type="project" value="UniProtKB-EC"/>
</dbReference>
<keyword evidence="10" id="KW-0378">Hydrolase</keyword>
<sequence>MSYEKFQGLVSIIRSNVTIQNTTFRNYIQPAERLAVVNPKVEKSQRSGSGVDDLYTSHLWYFNLLMFLTDHELPTTNIDNIENLTQELDLEVDNNKKTMTSSRNIALLPVSNKAGLIDLGKNLSALDFQLVVSGETAKNLHDANLSVKNVSDFTGAPKILGGIVKTLHATVHAVAYVRAKGGFDGTIALDYTSKALELLRKKKNGSYCALKIDCKFEPGSIQQKTLFSMALEQQRNNAVIDKNLFYKRIVTTNKNLPDFVVRDIIVATIAWRYTQRNSVCYAKDDQFFTRRMATTRRCAHSKKCEEDFLSREAVIKAVTEQLIVSVTNTASGDDWEDESEITDRPLPETDIEPNTPGLQAERAAKENSESTETVNTARVKVASKQVDDDKNVIVNVSLSKIPELSTERTFISPEELRPFPNVETRKQTKKGRKKAKNTTLTETPEKEKLILIEHIKLSKKVKENMKELKENTPTAARKNILCPT</sequence>
<evidence type="ECO:0000256" key="6">
    <source>
        <dbReference type="ARBA" id="ARBA00012712"/>
    </source>
</evidence>
<organism evidence="18 19">
    <name type="scientific">Aquatica leii</name>
    <dbReference type="NCBI Taxonomy" id="1421715"/>
    <lineage>
        <taxon>Eukaryota</taxon>
        <taxon>Metazoa</taxon>
        <taxon>Ecdysozoa</taxon>
        <taxon>Arthropoda</taxon>
        <taxon>Hexapoda</taxon>
        <taxon>Insecta</taxon>
        <taxon>Pterygota</taxon>
        <taxon>Neoptera</taxon>
        <taxon>Endopterygota</taxon>
        <taxon>Coleoptera</taxon>
        <taxon>Polyphaga</taxon>
        <taxon>Elateriformia</taxon>
        <taxon>Elateroidea</taxon>
        <taxon>Lampyridae</taxon>
        <taxon>Luciolinae</taxon>
        <taxon>Aquatica</taxon>
    </lineage>
</organism>
<evidence type="ECO:0000256" key="8">
    <source>
        <dbReference type="ARBA" id="ARBA00022679"/>
    </source>
</evidence>
<keyword evidence="9" id="KW-0658">Purine biosynthesis</keyword>
<dbReference type="EMBL" id="JARPUR010000001">
    <property type="protein sequence ID" value="KAK4884816.1"/>
    <property type="molecule type" value="Genomic_DNA"/>
</dbReference>
<keyword evidence="8" id="KW-0808">Transferase</keyword>
<comment type="pathway">
    <text evidence="2">Purine metabolism; IMP biosynthesis via de novo pathway; IMP from 5-formamido-1-(5-phospho-D-ribosyl)imidazole-4-carboxamide: step 1/1.</text>
</comment>